<dbReference type="InterPro" id="IPR036457">
    <property type="entry name" value="PPM-type-like_dom_sf"/>
</dbReference>
<feature type="domain" description="PPM-type phosphatase" evidence="2">
    <location>
        <begin position="121"/>
        <end position="336"/>
    </location>
</feature>
<organism evidence="3 4">
    <name type="scientific">Sporolactobacillus nakayamae</name>
    <dbReference type="NCBI Taxonomy" id="269670"/>
    <lineage>
        <taxon>Bacteria</taxon>
        <taxon>Bacillati</taxon>
        <taxon>Bacillota</taxon>
        <taxon>Bacilli</taxon>
        <taxon>Bacillales</taxon>
        <taxon>Sporolactobacillaceae</taxon>
        <taxon>Sporolactobacillus</taxon>
    </lineage>
</organism>
<evidence type="ECO:0000313" key="3">
    <source>
        <dbReference type="EMBL" id="SFG97776.1"/>
    </source>
</evidence>
<dbReference type="Proteomes" id="UP000198752">
    <property type="component" value="Unassembled WGS sequence"/>
</dbReference>
<dbReference type="Pfam" id="PF07228">
    <property type="entry name" value="SpoIIE"/>
    <property type="match status" value="1"/>
</dbReference>
<keyword evidence="4" id="KW-1185">Reference proteome</keyword>
<evidence type="ECO:0000256" key="1">
    <source>
        <dbReference type="ARBA" id="ARBA00022801"/>
    </source>
</evidence>
<dbReference type="PANTHER" id="PTHR43156">
    <property type="entry name" value="STAGE II SPORULATION PROTEIN E-RELATED"/>
    <property type="match status" value="1"/>
</dbReference>
<dbReference type="InterPro" id="IPR014787">
    <property type="entry name" value="PSer_Pase_RsbU_N"/>
</dbReference>
<dbReference type="FunFam" id="3.60.40.10:FF:000045">
    <property type="entry name" value="Stage II sporulation protein E"/>
    <property type="match status" value="1"/>
</dbReference>
<dbReference type="Pfam" id="PF08673">
    <property type="entry name" value="RsbU_N"/>
    <property type="match status" value="1"/>
</dbReference>
<dbReference type="STRING" id="269670.SAMN02982927_03452"/>
<sequence>MGMIEDEPRLTAYRDLLARYVAQDSTFSVEEIERLSEFLHEQDVSPDELVGMHHDALEQTFANPDRATLQSLNFLMKMMSGYSNEYREHQALKNRQKQLDTEIDVAAEVQKALIESDLPSCAFADIGAVSVPAKKMSGDYYRIVNDDGRLAVTIADIVGKGIPAAMCMSMIKYAMDSLPENKSGAPSAILSSLNRVVERNVDPSMFITMFYGVYDPVTHIFSNASAGHEPGFYYSAKENHFIDLQARGLSLGLSPNTQYSEYSRKIDPGDMIFLLTDGVTEIRKDHDFIERKQVVELIRGSMHLPAARIVRHVMYELKKMQQFSFADDFTFIAMKF</sequence>
<gene>
    <name evidence="3" type="ORF">SAMN02982927_03452</name>
</gene>
<evidence type="ECO:0000259" key="2">
    <source>
        <dbReference type="SMART" id="SM00331"/>
    </source>
</evidence>
<dbReference type="Gene3D" id="1.10.1240.30">
    <property type="entry name" value="KaiA/RbsU domain"/>
    <property type="match status" value="1"/>
</dbReference>
<dbReference type="OrthoDB" id="311592at2"/>
<dbReference type="AlphaFoldDB" id="A0A1I2WC89"/>
<evidence type="ECO:0000313" key="4">
    <source>
        <dbReference type="Proteomes" id="UP000198752"/>
    </source>
</evidence>
<dbReference type="Gene3D" id="3.60.40.10">
    <property type="entry name" value="PPM-type phosphatase domain"/>
    <property type="match status" value="1"/>
</dbReference>
<dbReference type="InterPro" id="IPR017944">
    <property type="entry name" value="KaiA/RbsU_helical_domain_sf"/>
</dbReference>
<dbReference type="InterPro" id="IPR052016">
    <property type="entry name" value="Bact_Sigma-Reg"/>
</dbReference>
<dbReference type="GO" id="GO:0016791">
    <property type="term" value="F:phosphatase activity"/>
    <property type="evidence" value="ECO:0007669"/>
    <property type="project" value="TreeGrafter"/>
</dbReference>
<dbReference type="SUPFAM" id="SSF101215">
    <property type="entry name" value="KaiA/RbsU domain"/>
    <property type="match status" value="1"/>
</dbReference>
<accession>A0A1I2WC89</accession>
<dbReference type="InterPro" id="IPR001932">
    <property type="entry name" value="PPM-type_phosphatase-like_dom"/>
</dbReference>
<dbReference type="EMBL" id="FOOY01000037">
    <property type="protein sequence ID" value="SFG97776.1"/>
    <property type="molecule type" value="Genomic_DNA"/>
</dbReference>
<name>A0A1I2WC89_9BACL</name>
<dbReference type="SMART" id="SM00331">
    <property type="entry name" value="PP2C_SIG"/>
    <property type="match status" value="1"/>
</dbReference>
<keyword evidence="1" id="KW-0378">Hydrolase</keyword>
<reference evidence="4" key="1">
    <citation type="submission" date="2016-10" db="EMBL/GenBank/DDBJ databases">
        <authorList>
            <person name="Varghese N."/>
            <person name="Submissions S."/>
        </authorList>
    </citation>
    <scope>NUCLEOTIDE SEQUENCE [LARGE SCALE GENOMIC DNA]</scope>
    <source>
        <strain evidence="4">ATCC 700379</strain>
    </source>
</reference>
<protein>
    <submittedName>
        <fullName evidence="3">Sigma-B regulation protein RsbU (Phosphoserine phosphatase)</fullName>
    </submittedName>
</protein>
<dbReference type="SUPFAM" id="SSF81606">
    <property type="entry name" value="PP2C-like"/>
    <property type="match status" value="1"/>
</dbReference>
<proteinExistence type="predicted"/>
<dbReference type="PANTHER" id="PTHR43156:SF15">
    <property type="entry name" value="PHOSPHOSERINE PHOSPHATASE RSBU"/>
    <property type="match status" value="1"/>
</dbReference>